<reference evidence="1 2" key="1">
    <citation type="journal article" date="2019" name="Commun. Biol.">
        <title>The bagworm genome reveals a unique fibroin gene that provides high tensile strength.</title>
        <authorList>
            <person name="Kono N."/>
            <person name="Nakamura H."/>
            <person name="Ohtoshi R."/>
            <person name="Tomita M."/>
            <person name="Numata K."/>
            <person name="Arakawa K."/>
        </authorList>
    </citation>
    <scope>NUCLEOTIDE SEQUENCE [LARGE SCALE GENOMIC DNA]</scope>
</reference>
<dbReference type="PROSITE" id="PS51257">
    <property type="entry name" value="PROKAR_LIPOPROTEIN"/>
    <property type="match status" value="1"/>
</dbReference>
<gene>
    <name evidence="1" type="ORF">EVAR_96867_1</name>
</gene>
<sequence>MKCAERQVCNIIFSRSILTVSITGSCSFVRLITRHRDPLLAGVAPIVACSSLCVRAWRSRCALAVSRSSIPRSSPLSFRSFATRFGLRAVRSSRHDVLRGCAAEAPSYDREQSRPTRWITLGFNPLSSRSSVTSLSLGILRCTVRLRRIAKDAESCLDSSHQGI</sequence>
<proteinExistence type="predicted"/>
<protein>
    <submittedName>
        <fullName evidence="1">Uncharacterized protein</fullName>
    </submittedName>
</protein>
<keyword evidence="2" id="KW-1185">Reference proteome</keyword>
<accession>A0A4C1WLU9</accession>
<dbReference type="EMBL" id="BGZK01000589">
    <property type="protein sequence ID" value="GBP51800.1"/>
    <property type="molecule type" value="Genomic_DNA"/>
</dbReference>
<evidence type="ECO:0000313" key="1">
    <source>
        <dbReference type="EMBL" id="GBP51800.1"/>
    </source>
</evidence>
<dbReference type="Proteomes" id="UP000299102">
    <property type="component" value="Unassembled WGS sequence"/>
</dbReference>
<dbReference type="AlphaFoldDB" id="A0A4C1WLU9"/>
<organism evidence="1 2">
    <name type="scientific">Eumeta variegata</name>
    <name type="common">Bagworm moth</name>
    <name type="synonym">Eumeta japonica</name>
    <dbReference type="NCBI Taxonomy" id="151549"/>
    <lineage>
        <taxon>Eukaryota</taxon>
        <taxon>Metazoa</taxon>
        <taxon>Ecdysozoa</taxon>
        <taxon>Arthropoda</taxon>
        <taxon>Hexapoda</taxon>
        <taxon>Insecta</taxon>
        <taxon>Pterygota</taxon>
        <taxon>Neoptera</taxon>
        <taxon>Endopterygota</taxon>
        <taxon>Lepidoptera</taxon>
        <taxon>Glossata</taxon>
        <taxon>Ditrysia</taxon>
        <taxon>Tineoidea</taxon>
        <taxon>Psychidae</taxon>
        <taxon>Oiketicinae</taxon>
        <taxon>Eumeta</taxon>
    </lineage>
</organism>
<comment type="caution">
    <text evidence="1">The sequence shown here is derived from an EMBL/GenBank/DDBJ whole genome shotgun (WGS) entry which is preliminary data.</text>
</comment>
<name>A0A4C1WLU9_EUMVA</name>
<evidence type="ECO:0000313" key="2">
    <source>
        <dbReference type="Proteomes" id="UP000299102"/>
    </source>
</evidence>